<dbReference type="SMART" id="SM00382">
    <property type="entry name" value="AAA"/>
    <property type="match status" value="1"/>
</dbReference>
<dbReference type="GO" id="GO:0016887">
    <property type="term" value="F:ATP hydrolysis activity"/>
    <property type="evidence" value="ECO:0007669"/>
    <property type="project" value="InterPro"/>
</dbReference>
<accession>A0A4P6UR82</accession>
<dbReference type="Pfam" id="PF00005">
    <property type="entry name" value="ABC_tran"/>
    <property type="match status" value="1"/>
</dbReference>
<organism evidence="17 18">
    <name type="scientific">Ureibacillus thermophilus</name>
    <dbReference type="NCBI Taxonomy" id="367743"/>
    <lineage>
        <taxon>Bacteria</taxon>
        <taxon>Bacillati</taxon>
        <taxon>Bacillota</taxon>
        <taxon>Bacilli</taxon>
        <taxon>Bacillales</taxon>
        <taxon>Caryophanaceae</taxon>
        <taxon>Ureibacillus</taxon>
    </lineage>
</organism>
<dbReference type="GO" id="GO:0005524">
    <property type="term" value="F:ATP binding"/>
    <property type="evidence" value="ECO:0007669"/>
    <property type="project" value="UniProtKB-KW"/>
</dbReference>
<dbReference type="AlphaFoldDB" id="A0A4P6UR82"/>
<evidence type="ECO:0000256" key="13">
    <source>
        <dbReference type="ARBA" id="ARBA00039098"/>
    </source>
</evidence>
<proteinExistence type="inferred from homology"/>
<dbReference type="NCBIfam" id="TIGR01727">
    <property type="entry name" value="oligo_HPY"/>
    <property type="match status" value="1"/>
</dbReference>
<reference evidence="17 18" key="1">
    <citation type="submission" date="2019-02" db="EMBL/GenBank/DDBJ databases">
        <title>Ureibacillus thermophilus.</title>
        <authorList>
            <person name="Sunny J.S."/>
            <person name="Natarajan A."/>
            <person name="Saleena L.M."/>
        </authorList>
    </citation>
    <scope>NUCLEOTIDE SEQUENCE [LARGE SCALE GENOMIC DNA]</scope>
    <source>
        <strain evidence="17 18">LM102</strain>
    </source>
</reference>
<evidence type="ECO:0000313" key="18">
    <source>
        <dbReference type="Proteomes" id="UP000291151"/>
    </source>
</evidence>
<keyword evidence="5" id="KW-0533">Nickel</keyword>
<dbReference type="Gene3D" id="3.40.50.300">
    <property type="entry name" value="P-loop containing nucleotide triphosphate hydrolases"/>
    <property type="match status" value="1"/>
</dbReference>
<dbReference type="InterPro" id="IPR017871">
    <property type="entry name" value="ABC_transporter-like_CS"/>
</dbReference>
<sequence length="327" mass="36866">MHVYELNHETQEELEKIQNNLLLEVKNLSLTIERFGKGWTRERLYVIRDFHLKIHHGEVVAIVGASGSGKSLLADAILGIHPKNSIVDGMIKYENELLTEKRRKRLRGNDILLIPQMTNALDPLMKVGKQVKTLMKQNNRQKAVKQIFQKVGLDPDVYHQIPSACSGGMIRKIFIAMALASEAKLIIADEPTNGLDYESIDEMLFQIKMLAKDNKGVIMITHDLEAAMKVADKIAVFYAGETVEVVDKKHLKKGGKFRHPYSRALWNALPQNGFIAIDSTQPSATEKLTGCSFAKQCPKATKKCKIEKPLLKEISHDEMVRCFYAGM</sequence>
<dbReference type="InterPro" id="IPR027417">
    <property type="entry name" value="P-loop_NTPase"/>
</dbReference>
<evidence type="ECO:0000256" key="3">
    <source>
        <dbReference type="ARBA" id="ARBA00022448"/>
    </source>
</evidence>
<keyword evidence="8" id="KW-1278">Translocase</keyword>
<keyword evidence="3" id="KW-0813">Transport</keyword>
<keyword evidence="6" id="KW-0547">Nucleotide-binding</keyword>
<evidence type="ECO:0000256" key="14">
    <source>
        <dbReference type="ARBA" id="ARBA00044143"/>
    </source>
</evidence>
<keyword evidence="7 17" id="KW-0067">ATP-binding</keyword>
<feature type="domain" description="ABC transporter" evidence="16">
    <location>
        <begin position="23"/>
        <end position="264"/>
    </location>
</feature>
<dbReference type="GO" id="GO:0015833">
    <property type="term" value="P:peptide transport"/>
    <property type="evidence" value="ECO:0007669"/>
    <property type="project" value="InterPro"/>
</dbReference>
<evidence type="ECO:0000256" key="12">
    <source>
        <dbReference type="ARBA" id="ARBA00038669"/>
    </source>
</evidence>
<evidence type="ECO:0000256" key="15">
    <source>
        <dbReference type="ARBA" id="ARBA00048610"/>
    </source>
</evidence>
<dbReference type="PROSITE" id="PS50893">
    <property type="entry name" value="ABC_TRANSPORTER_2"/>
    <property type="match status" value="1"/>
</dbReference>
<evidence type="ECO:0000256" key="7">
    <source>
        <dbReference type="ARBA" id="ARBA00022840"/>
    </source>
</evidence>
<dbReference type="GO" id="GO:0005886">
    <property type="term" value="C:plasma membrane"/>
    <property type="evidence" value="ECO:0007669"/>
    <property type="project" value="UniProtKB-SubCell"/>
</dbReference>
<dbReference type="InterPro" id="IPR003593">
    <property type="entry name" value="AAA+_ATPase"/>
</dbReference>
<evidence type="ECO:0000313" key="17">
    <source>
        <dbReference type="EMBL" id="QBK24985.1"/>
    </source>
</evidence>
<dbReference type="InterPro" id="IPR003439">
    <property type="entry name" value="ABC_transporter-like_ATP-bd"/>
</dbReference>
<keyword evidence="18" id="KW-1185">Reference proteome</keyword>
<evidence type="ECO:0000256" key="6">
    <source>
        <dbReference type="ARBA" id="ARBA00022741"/>
    </source>
</evidence>
<evidence type="ECO:0000256" key="8">
    <source>
        <dbReference type="ARBA" id="ARBA00022967"/>
    </source>
</evidence>
<comment type="catalytic activity">
    <reaction evidence="15">
        <text>Ni(2+)(out) + ATP + H2O = Ni(2+)(in) + ADP + phosphate + H(+)</text>
        <dbReference type="Rhea" id="RHEA:15557"/>
        <dbReference type="ChEBI" id="CHEBI:15377"/>
        <dbReference type="ChEBI" id="CHEBI:15378"/>
        <dbReference type="ChEBI" id="CHEBI:30616"/>
        <dbReference type="ChEBI" id="CHEBI:43474"/>
        <dbReference type="ChEBI" id="CHEBI:49786"/>
        <dbReference type="ChEBI" id="CHEBI:456216"/>
        <dbReference type="EC" id="7.2.2.11"/>
    </reaction>
    <physiologicalReaction direction="left-to-right" evidence="15">
        <dbReference type="Rhea" id="RHEA:15558"/>
    </physiologicalReaction>
</comment>
<evidence type="ECO:0000256" key="4">
    <source>
        <dbReference type="ARBA" id="ARBA00022475"/>
    </source>
</evidence>
<evidence type="ECO:0000256" key="5">
    <source>
        <dbReference type="ARBA" id="ARBA00022596"/>
    </source>
</evidence>
<evidence type="ECO:0000256" key="10">
    <source>
        <dbReference type="ARBA" id="ARBA00023112"/>
    </source>
</evidence>
<gene>
    <name evidence="17" type="ORF">DKZ56_03340</name>
</gene>
<dbReference type="EC" id="7.2.2.11" evidence="13"/>
<protein>
    <recommendedName>
        <fullName evidence="14">Nickel import system ATP-binding protein NikD</fullName>
        <ecNumber evidence="13">7.2.2.11</ecNumber>
    </recommendedName>
</protein>
<dbReference type="KEGG" id="uth:DKZ56_03340"/>
<dbReference type="EMBL" id="CP036528">
    <property type="protein sequence ID" value="QBK24985.1"/>
    <property type="molecule type" value="Genomic_DNA"/>
</dbReference>
<comment type="subcellular location">
    <subcellularLocation>
        <location evidence="1">Cell membrane</location>
        <topology evidence="1">Peripheral membrane protein</topology>
    </subcellularLocation>
</comment>
<comment type="subunit">
    <text evidence="12">The complex is composed of two ATP-binding proteins (NikD and NikE), two transmembrane proteins (NikB and NikC) and a solute-binding protein (NikA).</text>
</comment>
<comment type="similarity">
    <text evidence="2">Belongs to the ABC transporter superfamily.</text>
</comment>
<dbReference type="RefSeq" id="WP_208651306.1">
    <property type="nucleotide sequence ID" value="NZ_CP036528.1"/>
</dbReference>
<keyword evidence="4" id="KW-1003">Cell membrane</keyword>
<dbReference type="InterPro" id="IPR050388">
    <property type="entry name" value="ABC_Ni/Peptide_Import"/>
</dbReference>
<dbReference type="PROSITE" id="PS00211">
    <property type="entry name" value="ABC_TRANSPORTER_1"/>
    <property type="match status" value="1"/>
</dbReference>
<dbReference type="PANTHER" id="PTHR43297">
    <property type="entry name" value="OLIGOPEPTIDE TRANSPORT ATP-BINDING PROTEIN APPD"/>
    <property type="match status" value="1"/>
</dbReference>
<keyword evidence="10" id="KW-0921">Nickel transport</keyword>
<evidence type="ECO:0000256" key="1">
    <source>
        <dbReference type="ARBA" id="ARBA00004202"/>
    </source>
</evidence>
<evidence type="ECO:0000256" key="9">
    <source>
        <dbReference type="ARBA" id="ARBA00023065"/>
    </source>
</evidence>
<keyword evidence="9" id="KW-0406">Ion transport</keyword>
<name>A0A4P6UR82_9BACL</name>
<dbReference type="GO" id="GO:0015413">
    <property type="term" value="F:ABC-type nickel transporter activity"/>
    <property type="evidence" value="ECO:0007669"/>
    <property type="project" value="UniProtKB-EC"/>
</dbReference>
<dbReference type="Pfam" id="PF08352">
    <property type="entry name" value="oligo_HPY"/>
    <property type="match status" value="1"/>
</dbReference>
<evidence type="ECO:0000259" key="16">
    <source>
        <dbReference type="PROSITE" id="PS50893"/>
    </source>
</evidence>
<dbReference type="InterPro" id="IPR013563">
    <property type="entry name" value="Oligopep_ABC_C"/>
</dbReference>
<dbReference type="SUPFAM" id="SSF52540">
    <property type="entry name" value="P-loop containing nucleoside triphosphate hydrolases"/>
    <property type="match status" value="1"/>
</dbReference>
<dbReference type="PANTHER" id="PTHR43297:SF13">
    <property type="entry name" value="NICKEL ABC TRANSPORTER, ATP-BINDING PROTEIN"/>
    <property type="match status" value="1"/>
</dbReference>
<keyword evidence="11" id="KW-0472">Membrane</keyword>
<evidence type="ECO:0000256" key="2">
    <source>
        <dbReference type="ARBA" id="ARBA00005417"/>
    </source>
</evidence>
<evidence type="ECO:0000256" key="11">
    <source>
        <dbReference type="ARBA" id="ARBA00023136"/>
    </source>
</evidence>
<dbReference type="Proteomes" id="UP000291151">
    <property type="component" value="Chromosome"/>
</dbReference>